<feature type="transmembrane region" description="Helical" evidence="1">
    <location>
        <begin position="93"/>
        <end position="120"/>
    </location>
</feature>
<dbReference type="Pfam" id="PF01569">
    <property type="entry name" value="PAP2"/>
    <property type="match status" value="1"/>
</dbReference>
<dbReference type="InterPro" id="IPR000326">
    <property type="entry name" value="PAP2/HPO"/>
</dbReference>
<keyword evidence="4" id="KW-1185">Reference proteome</keyword>
<keyword evidence="1" id="KW-0812">Transmembrane</keyword>
<feature type="transmembrane region" description="Helical" evidence="1">
    <location>
        <begin position="9"/>
        <end position="27"/>
    </location>
</feature>
<feature type="domain" description="Phosphatidic acid phosphatase type 2/haloperoxidase" evidence="2">
    <location>
        <begin position="100"/>
        <end position="210"/>
    </location>
</feature>
<accession>A0AAF0PBZ1</accession>
<evidence type="ECO:0000313" key="3">
    <source>
        <dbReference type="EMBL" id="WMT08752.1"/>
    </source>
</evidence>
<evidence type="ECO:0000313" key="4">
    <source>
        <dbReference type="Proteomes" id="UP001224926"/>
    </source>
</evidence>
<dbReference type="InterPro" id="IPR036938">
    <property type="entry name" value="PAP2/HPO_sf"/>
</dbReference>
<keyword evidence="1" id="KW-1133">Transmembrane helix</keyword>
<sequence>MRPPLDRRDVCYIAMVLVVSSIVGMASEQSPYPLRTDLMYAVEGNAVTVFQPDPSLLLTALFVIVYLLVYPALLLATYISLKHRHGRTRALDYVTTYTTVLVVSMPFFYFVPVGVTGYYLDGVEPVLYESTGPIQTVMKNVDTLEKAFPSLHAGLAGTAALYAPSGYKRLSWAATGAILAATVYLGVHWLTDLVVGLALAYGCYLATPTIRAFLERVEPRPEPVTVTDD</sequence>
<feature type="transmembrane region" description="Helical" evidence="1">
    <location>
        <begin position="56"/>
        <end position="81"/>
    </location>
</feature>
<evidence type="ECO:0000256" key="1">
    <source>
        <dbReference type="SAM" id="Phobius"/>
    </source>
</evidence>
<protein>
    <submittedName>
        <fullName evidence="3">Phosphatase PAP2 family protein</fullName>
    </submittedName>
</protein>
<dbReference type="Gene3D" id="1.20.144.10">
    <property type="entry name" value="Phosphatidic acid phosphatase type 2/haloperoxidase"/>
    <property type="match status" value="1"/>
</dbReference>
<dbReference type="EMBL" id="CP101873">
    <property type="protein sequence ID" value="WMT08752.1"/>
    <property type="molecule type" value="Genomic_DNA"/>
</dbReference>
<dbReference type="Proteomes" id="UP001224926">
    <property type="component" value="Chromosome"/>
</dbReference>
<dbReference type="AlphaFoldDB" id="A0AAF0PBZ1"/>
<dbReference type="GeneID" id="84213026"/>
<dbReference type="SUPFAM" id="SSF48317">
    <property type="entry name" value="Acid phosphatase/Vanadium-dependent haloperoxidase"/>
    <property type="match status" value="1"/>
</dbReference>
<organism evidence="3 4">
    <name type="scientific">Natrinema thermotolerans</name>
    <dbReference type="NCBI Taxonomy" id="121872"/>
    <lineage>
        <taxon>Archaea</taxon>
        <taxon>Methanobacteriati</taxon>
        <taxon>Methanobacteriota</taxon>
        <taxon>Stenosarchaea group</taxon>
        <taxon>Halobacteria</taxon>
        <taxon>Halobacteriales</taxon>
        <taxon>Natrialbaceae</taxon>
        <taxon>Natrinema</taxon>
    </lineage>
</organism>
<gene>
    <name evidence="3" type="ORF">NP511_03755</name>
</gene>
<proteinExistence type="predicted"/>
<keyword evidence="1" id="KW-0472">Membrane</keyword>
<evidence type="ECO:0000259" key="2">
    <source>
        <dbReference type="Pfam" id="PF01569"/>
    </source>
</evidence>
<name>A0AAF0PBZ1_9EURY</name>
<reference evidence="3 4" key="1">
    <citation type="submission" date="2022-07" db="EMBL/GenBank/DDBJ databases">
        <title>Two temperate virus in Haloterrigena jeotgali A29.</title>
        <authorList>
            <person name="Deng X."/>
        </authorList>
    </citation>
    <scope>NUCLEOTIDE SEQUENCE [LARGE SCALE GENOMIC DNA]</scope>
    <source>
        <strain evidence="3 4">A29</strain>
    </source>
</reference>
<dbReference type="RefSeq" id="WP_233274299.1">
    <property type="nucleotide sequence ID" value="NZ_CP101873.1"/>
</dbReference>